<dbReference type="SUPFAM" id="SSF52788">
    <property type="entry name" value="Phosphotyrosine protein phosphatases I"/>
    <property type="match status" value="1"/>
</dbReference>
<reference evidence="3 4" key="1">
    <citation type="submission" date="2015-07" db="EMBL/GenBank/DDBJ databases">
        <title>Genome sequence of Levilinea saccharolytica DSM 16555.</title>
        <authorList>
            <person name="Hemp J."/>
            <person name="Ward L.M."/>
            <person name="Pace L.A."/>
            <person name="Fischer W.W."/>
        </authorList>
    </citation>
    <scope>NUCLEOTIDE SEQUENCE [LARGE SCALE GENOMIC DNA]</scope>
    <source>
        <strain evidence="3 4">KIBI-1</strain>
    </source>
</reference>
<feature type="domain" description="Phosphotyrosine protein phosphatase I" evidence="2">
    <location>
        <begin position="4"/>
        <end position="138"/>
    </location>
</feature>
<dbReference type="PATRIC" id="fig|229921.5.peg.839"/>
<dbReference type="EMBL" id="LGCM01000046">
    <property type="protein sequence ID" value="KPL79709.1"/>
    <property type="molecule type" value="Genomic_DNA"/>
</dbReference>
<evidence type="ECO:0000313" key="4">
    <source>
        <dbReference type="Proteomes" id="UP000050501"/>
    </source>
</evidence>
<dbReference type="STRING" id="229921.ADN01_13520"/>
<sequence length="143" mass="15969">MTKIRVLFLCTGNSARSQMAEAWLRHYAGDRFEVHSAGLEPKGLHPLTVQVMEEAGLDMSGHTSKTLQTYLGQMHFGYLITVCSRAEEQCPIFPGVGTRLHWPFDDPAVDVGDAQAQLQRFRRVRDEIEARVLAWLGELSAAA</sequence>
<name>A0A0P6Y415_9CHLR</name>
<keyword evidence="4" id="KW-1185">Reference proteome</keyword>
<comment type="caution">
    <text evidence="3">The sequence shown here is derived from an EMBL/GenBank/DDBJ whole genome shotgun (WGS) entry which is preliminary data.</text>
</comment>
<dbReference type="GO" id="GO:0046685">
    <property type="term" value="P:response to arsenic-containing substance"/>
    <property type="evidence" value="ECO:0007669"/>
    <property type="project" value="UniProtKB-KW"/>
</dbReference>
<dbReference type="OrthoDB" id="9784339at2"/>
<gene>
    <name evidence="3" type="ORF">ADN01_13520</name>
</gene>
<dbReference type="SMART" id="SM00226">
    <property type="entry name" value="LMWPc"/>
    <property type="match status" value="1"/>
</dbReference>
<organism evidence="3 4">
    <name type="scientific">Levilinea saccharolytica</name>
    <dbReference type="NCBI Taxonomy" id="229921"/>
    <lineage>
        <taxon>Bacteria</taxon>
        <taxon>Bacillati</taxon>
        <taxon>Chloroflexota</taxon>
        <taxon>Anaerolineae</taxon>
        <taxon>Anaerolineales</taxon>
        <taxon>Anaerolineaceae</taxon>
        <taxon>Levilinea</taxon>
    </lineage>
</organism>
<dbReference type="Proteomes" id="UP000050501">
    <property type="component" value="Unassembled WGS sequence"/>
</dbReference>
<dbReference type="InterPro" id="IPR023485">
    <property type="entry name" value="Ptyr_pPase"/>
</dbReference>
<dbReference type="AlphaFoldDB" id="A0A0P6Y415"/>
<evidence type="ECO:0000313" key="3">
    <source>
        <dbReference type="EMBL" id="KPL79709.1"/>
    </source>
</evidence>
<keyword evidence="1" id="KW-0059">Arsenical resistance</keyword>
<accession>A0A0P6Y415</accession>
<dbReference type="CDD" id="cd16345">
    <property type="entry name" value="LMWP_ArsC"/>
    <property type="match status" value="1"/>
</dbReference>
<proteinExistence type="predicted"/>
<evidence type="ECO:0000259" key="2">
    <source>
        <dbReference type="SMART" id="SM00226"/>
    </source>
</evidence>
<dbReference type="RefSeq" id="WP_062417446.1">
    <property type="nucleotide sequence ID" value="NZ_DF967974.1"/>
</dbReference>
<dbReference type="InterPro" id="IPR036196">
    <property type="entry name" value="Ptyr_pPase_sf"/>
</dbReference>
<dbReference type="PANTHER" id="PTHR43428:SF1">
    <property type="entry name" value="ARSENATE REDUCTASE"/>
    <property type="match status" value="1"/>
</dbReference>
<dbReference type="Gene3D" id="3.40.50.2300">
    <property type="match status" value="1"/>
</dbReference>
<evidence type="ECO:0000256" key="1">
    <source>
        <dbReference type="ARBA" id="ARBA00022849"/>
    </source>
</evidence>
<protein>
    <submittedName>
        <fullName evidence="3">Protein tyrosine phosphatase</fullName>
    </submittedName>
</protein>
<dbReference type="Pfam" id="PF01451">
    <property type="entry name" value="LMWPc"/>
    <property type="match status" value="1"/>
</dbReference>
<dbReference type="PANTHER" id="PTHR43428">
    <property type="entry name" value="ARSENATE REDUCTASE"/>
    <property type="match status" value="1"/>
</dbReference>